<evidence type="ECO:0008006" key="4">
    <source>
        <dbReference type="Google" id="ProtNLM"/>
    </source>
</evidence>
<protein>
    <recommendedName>
        <fullName evidence="4">DUF3040 domain-containing protein</fullName>
    </recommendedName>
</protein>
<evidence type="ECO:0000256" key="1">
    <source>
        <dbReference type="SAM" id="Phobius"/>
    </source>
</evidence>
<keyword evidence="1" id="KW-0472">Membrane</keyword>
<dbReference type="Proteomes" id="UP000886803">
    <property type="component" value="Unassembled WGS sequence"/>
</dbReference>
<feature type="transmembrane region" description="Helical" evidence="1">
    <location>
        <begin position="49"/>
        <end position="74"/>
    </location>
</feature>
<dbReference type="EMBL" id="DWYG01000052">
    <property type="protein sequence ID" value="HJB41563.1"/>
    <property type="molecule type" value="Genomic_DNA"/>
</dbReference>
<evidence type="ECO:0000313" key="3">
    <source>
        <dbReference type="Proteomes" id="UP000886803"/>
    </source>
</evidence>
<comment type="caution">
    <text evidence="2">The sequence shown here is derived from an EMBL/GenBank/DDBJ whole genome shotgun (WGS) entry which is preliminary data.</text>
</comment>
<gene>
    <name evidence="2" type="ORF">H9945_03610</name>
</gene>
<name>A0A9D2M638_9FIRM</name>
<feature type="transmembrane region" description="Helical" evidence="1">
    <location>
        <begin position="80"/>
        <end position="99"/>
    </location>
</feature>
<accession>A0A9D2M638</accession>
<reference evidence="2" key="1">
    <citation type="journal article" date="2021" name="PeerJ">
        <title>Extensive microbial diversity within the chicken gut microbiome revealed by metagenomics and culture.</title>
        <authorList>
            <person name="Gilroy R."/>
            <person name="Ravi A."/>
            <person name="Getino M."/>
            <person name="Pursley I."/>
            <person name="Horton D.L."/>
            <person name="Alikhan N.F."/>
            <person name="Baker D."/>
            <person name="Gharbi K."/>
            <person name="Hall N."/>
            <person name="Watson M."/>
            <person name="Adriaenssens E.M."/>
            <person name="Foster-Nyarko E."/>
            <person name="Jarju S."/>
            <person name="Secka A."/>
            <person name="Antonio M."/>
            <person name="Oren A."/>
            <person name="Chaudhuri R.R."/>
            <person name="La Ragione R."/>
            <person name="Hildebrand F."/>
            <person name="Pallen M.J."/>
        </authorList>
    </citation>
    <scope>NUCLEOTIDE SEQUENCE</scope>
    <source>
        <strain evidence="2">ChiBcec8-13705</strain>
    </source>
</reference>
<dbReference type="AlphaFoldDB" id="A0A9D2M638"/>
<organism evidence="2 3">
    <name type="scientific">Candidatus Gemmiger avicola</name>
    <dbReference type="NCBI Taxonomy" id="2838605"/>
    <lineage>
        <taxon>Bacteria</taxon>
        <taxon>Bacillati</taxon>
        <taxon>Bacillota</taxon>
        <taxon>Clostridia</taxon>
        <taxon>Eubacteriales</taxon>
        <taxon>Gemmiger</taxon>
    </lineage>
</organism>
<evidence type="ECO:0000313" key="2">
    <source>
        <dbReference type="EMBL" id="HJB41563.1"/>
    </source>
</evidence>
<keyword evidence="1" id="KW-0812">Transmembrane</keyword>
<proteinExistence type="predicted"/>
<keyword evidence="1" id="KW-1133">Transmembrane helix</keyword>
<sequence>MQETNETFTYTYSAQQQEELRRLRDRYLPPAETPLDQLRRLERGVTRKGTLVSVAAGTAGALLLGLGMCCTMVWSGLFVPGVAVGLAGIAAMAAALPLYNRVTRRERQKLAPLVRELTRDPGSPPAGC</sequence>
<reference evidence="2" key="2">
    <citation type="submission" date="2021-04" db="EMBL/GenBank/DDBJ databases">
        <authorList>
            <person name="Gilroy R."/>
        </authorList>
    </citation>
    <scope>NUCLEOTIDE SEQUENCE</scope>
    <source>
        <strain evidence="2">ChiBcec8-13705</strain>
    </source>
</reference>